<accession>A0ABR6FLA7</accession>
<evidence type="ECO:0000313" key="2">
    <source>
        <dbReference type="Proteomes" id="UP000533533"/>
    </source>
</evidence>
<dbReference type="Proteomes" id="UP000533533">
    <property type="component" value="Unassembled WGS sequence"/>
</dbReference>
<reference evidence="1 2" key="1">
    <citation type="submission" date="2020-08" db="EMBL/GenBank/DDBJ databases">
        <title>Genomic Encyclopedia of Type Strains, Phase IV (KMG-V): Genome sequencing to study the core and pangenomes of soil and plant-associated prokaryotes.</title>
        <authorList>
            <person name="Whitman W."/>
        </authorList>
    </citation>
    <scope>NUCLEOTIDE SEQUENCE [LARGE SCALE GENOMIC DNA]</scope>
    <source>
        <strain evidence="1 2">SRMrh-85</strain>
    </source>
</reference>
<dbReference type="RefSeq" id="WP_110384634.1">
    <property type="nucleotide sequence ID" value="NZ_JACHVZ010000007.1"/>
</dbReference>
<dbReference type="InterPro" id="IPR029033">
    <property type="entry name" value="His_PPase_superfam"/>
</dbReference>
<comment type="caution">
    <text evidence="1">The sequence shown here is derived from an EMBL/GenBank/DDBJ whole genome shotgun (WGS) entry which is preliminary data.</text>
</comment>
<gene>
    <name evidence="1" type="ORF">FHX59_002643</name>
</gene>
<protein>
    <submittedName>
        <fullName evidence="1">Broad specificity phosphatase PhoE</fullName>
    </submittedName>
</protein>
<dbReference type="Gene3D" id="3.40.50.1240">
    <property type="entry name" value="Phosphoglycerate mutase-like"/>
    <property type="match status" value="1"/>
</dbReference>
<proteinExistence type="predicted"/>
<dbReference type="InterPro" id="IPR013078">
    <property type="entry name" value="His_Pase_superF_clade-1"/>
</dbReference>
<evidence type="ECO:0000313" key="1">
    <source>
        <dbReference type="EMBL" id="MBB2928221.1"/>
    </source>
</evidence>
<keyword evidence="2" id="KW-1185">Reference proteome</keyword>
<dbReference type="Pfam" id="PF00300">
    <property type="entry name" value="His_Phos_1"/>
    <property type="match status" value="1"/>
</dbReference>
<dbReference type="EMBL" id="JACHVZ010000007">
    <property type="protein sequence ID" value="MBB2928221.1"/>
    <property type="molecule type" value="Genomic_DNA"/>
</dbReference>
<dbReference type="SUPFAM" id="SSF53254">
    <property type="entry name" value="Phosphoglycerate mutase-like"/>
    <property type="match status" value="1"/>
</dbReference>
<organism evidence="1 2">
    <name type="scientific">Paraburkholderia silvatlantica</name>
    <dbReference type="NCBI Taxonomy" id="321895"/>
    <lineage>
        <taxon>Bacteria</taxon>
        <taxon>Pseudomonadati</taxon>
        <taxon>Pseudomonadota</taxon>
        <taxon>Betaproteobacteria</taxon>
        <taxon>Burkholderiales</taxon>
        <taxon>Burkholderiaceae</taxon>
        <taxon>Paraburkholderia</taxon>
    </lineage>
</organism>
<name>A0ABR6FLA7_9BURK</name>
<sequence length="209" mass="22083">MSTTVWLVSHAANAVLRSGTFLQAPDVPVRGDDAEEALEARAREALAAWRERWHARLAIGNRNGEALRALTSPAAIARASARAAGFAGAAPSDALAETAFGAWQGRRMTDLAREAPEALAAWTRDPGFRPPGGGESFDDVRARVGAWLDALPGSGHNVIAFTHASVIRAAILHALGAPSPGFRSIEIAPLSATALRRTQHGWVWLAAMD</sequence>